<dbReference type="EMBL" id="QOKZ01000003">
    <property type="protein sequence ID" value="RMC35652.1"/>
    <property type="molecule type" value="Genomic_DNA"/>
</dbReference>
<feature type="region of interest" description="Disordered" evidence="1">
    <location>
        <begin position="37"/>
        <end position="56"/>
    </location>
</feature>
<feature type="compositionally biased region" description="Basic and acidic residues" evidence="1">
    <location>
        <begin position="40"/>
        <end position="50"/>
    </location>
</feature>
<dbReference type="OrthoDB" id="9804758at2"/>
<dbReference type="InterPro" id="IPR052539">
    <property type="entry name" value="MGD_biosynthesis_adapter"/>
</dbReference>
<feature type="domain" description="Molybdopterin-guanine dinucleotide biosynthesis protein B (MobB)" evidence="2">
    <location>
        <begin position="5"/>
        <end position="135"/>
    </location>
</feature>
<dbReference type="GO" id="GO:0006777">
    <property type="term" value="P:Mo-molybdopterin cofactor biosynthetic process"/>
    <property type="evidence" value="ECO:0007669"/>
    <property type="project" value="InterPro"/>
</dbReference>
<dbReference type="PANTHER" id="PTHR40072">
    <property type="entry name" value="MOLYBDOPTERIN-GUANINE DINUCLEOTIDE BIOSYNTHESIS ADAPTER PROTEIN-RELATED"/>
    <property type="match status" value="1"/>
</dbReference>
<gene>
    <name evidence="3" type="primary">mobB</name>
    <name evidence="3" type="ORF">C9E81_10570</name>
</gene>
<evidence type="ECO:0000259" key="2">
    <source>
        <dbReference type="Pfam" id="PF03205"/>
    </source>
</evidence>
<dbReference type="SUPFAM" id="SSF52540">
    <property type="entry name" value="P-loop containing nucleoside triphosphate hydrolases"/>
    <property type="match status" value="1"/>
</dbReference>
<dbReference type="Pfam" id="PF03205">
    <property type="entry name" value="MobB"/>
    <property type="match status" value="1"/>
</dbReference>
<dbReference type="InterPro" id="IPR027417">
    <property type="entry name" value="P-loop_NTPase"/>
</dbReference>
<dbReference type="Gene3D" id="3.40.50.300">
    <property type="entry name" value="P-loop containing nucleotide triphosphate hydrolases"/>
    <property type="match status" value="1"/>
</dbReference>
<proteinExistence type="predicted"/>
<name>A0A3M0MD21_9RHOB</name>
<dbReference type="NCBIfam" id="TIGR00176">
    <property type="entry name" value="mobB"/>
    <property type="match status" value="1"/>
</dbReference>
<dbReference type="AlphaFoldDB" id="A0A3M0MD21"/>
<dbReference type="RefSeq" id="WP_122112274.1">
    <property type="nucleotide sequence ID" value="NZ_QOKZ01000003.1"/>
</dbReference>
<dbReference type="Proteomes" id="UP000273516">
    <property type="component" value="Unassembled WGS sequence"/>
</dbReference>
<dbReference type="PANTHER" id="PTHR40072:SF1">
    <property type="entry name" value="MOLYBDOPTERIN-GUANINE DINUCLEOTIDE BIOSYNTHESIS ADAPTER PROTEIN"/>
    <property type="match status" value="1"/>
</dbReference>
<evidence type="ECO:0000313" key="3">
    <source>
        <dbReference type="EMBL" id="RMC35652.1"/>
    </source>
</evidence>
<organism evidence="3 4">
    <name type="scientific">Paracoccus alkanivorans</name>
    <dbReference type="NCBI Taxonomy" id="2116655"/>
    <lineage>
        <taxon>Bacteria</taxon>
        <taxon>Pseudomonadati</taxon>
        <taxon>Pseudomonadota</taxon>
        <taxon>Alphaproteobacteria</taxon>
        <taxon>Rhodobacterales</taxon>
        <taxon>Paracoccaceae</taxon>
        <taxon>Paracoccus</taxon>
    </lineage>
</organism>
<keyword evidence="4" id="KW-1185">Reference proteome</keyword>
<protein>
    <submittedName>
        <fullName evidence="3">Molybdopterin-guanine dinucleotide biosynthesis protein B</fullName>
    </submittedName>
</protein>
<reference evidence="3 4" key="1">
    <citation type="submission" date="2018-07" db="EMBL/GenBank/DDBJ databases">
        <authorList>
            <person name="Zhang Y."/>
            <person name="Wang L."/>
            <person name="Ma S."/>
        </authorList>
    </citation>
    <scope>NUCLEOTIDE SEQUENCE [LARGE SCALE GENOMIC DNA]</scope>
    <source>
        <strain evidence="3 4">4-2</strain>
    </source>
</reference>
<dbReference type="GO" id="GO:0005525">
    <property type="term" value="F:GTP binding"/>
    <property type="evidence" value="ECO:0007669"/>
    <property type="project" value="InterPro"/>
</dbReference>
<dbReference type="InterPro" id="IPR004435">
    <property type="entry name" value="MobB_dom"/>
</dbReference>
<evidence type="ECO:0000313" key="4">
    <source>
        <dbReference type="Proteomes" id="UP000273516"/>
    </source>
</evidence>
<comment type="caution">
    <text evidence="3">The sequence shown here is derived from an EMBL/GenBank/DDBJ whole genome shotgun (WGS) entry which is preliminary data.</text>
</comment>
<accession>A0A3M0MD21</accession>
<sequence>MRLYGITGWKNAGKTGLMERLVAEITARGLTVSTVKHAHHDTDIDQPGRDSHRHREAGAQEVLLSTPRRWALMHELREAGEPSLADLLSRLSPVDLVLIEGYKHAPHPKIETYRQVIGRPLLASKIGTIRAIAADGPVDTGLPVFDLDDTAAIADFILREVEL</sequence>
<evidence type="ECO:0000256" key="1">
    <source>
        <dbReference type="SAM" id="MobiDB-lite"/>
    </source>
</evidence>
<dbReference type="CDD" id="cd03116">
    <property type="entry name" value="MobB"/>
    <property type="match status" value="1"/>
</dbReference>